<gene>
    <name evidence="2" type="ORF">THERMOS_1228</name>
</gene>
<dbReference type="SUPFAM" id="SSF52540">
    <property type="entry name" value="P-loop containing nucleoside triphosphate hydrolases"/>
    <property type="match status" value="1"/>
</dbReference>
<keyword evidence="3" id="KW-1185">Reference proteome</keyword>
<accession>A0A8H8XCZ7</accession>
<evidence type="ECO:0000313" key="3">
    <source>
        <dbReference type="Proteomes" id="UP000643672"/>
    </source>
</evidence>
<evidence type="ECO:0000259" key="1">
    <source>
        <dbReference type="Pfam" id="PF07693"/>
    </source>
</evidence>
<dbReference type="AlphaFoldDB" id="A0A8H8XCZ7"/>
<feature type="domain" description="KAP NTPase" evidence="1">
    <location>
        <begin position="17"/>
        <end position="51"/>
    </location>
</feature>
<evidence type="ECO:0000313" key="2">
    <source>
        <dbReference type="EMBL" id="CAB5500543.1"/>
    </source>
</evidence>
<protein>
    <recommendedName>
        <fullName evidence="1">KAP NTPase domain-containing protein</fullName>
    </recommendedName>
</protein>
<dbReference type="InterPro" id="IPR027417">
    <property type="entry name" value="P-loop_NTPase"/>
</dbReference>
<organism evidence="2 3">
    <name type="scientific">Bathymodiolus thermophilus thioautotrophic gill symbiont</name>
    <dbReference type="NCBI Taxonomy" id="2360"/>
    <lineage>
        <taxon>Bacteria</taxon>
        <taxon>Pseudomonadati</taxon>
        <taxon>Pseudomonadota</taxon>
        <taxon>Gammaproteobacteria</taxon>
        <taxon>sulfur-oxidizing symbionts</taxon>
    </lineage>
</organism>
<dbReference type="Gene3D" id="3.40.50.300">
    <property type="entry name" value="P-loop containing nucleotide triphosphate hydrolases"/>
    <property type="match status" value="1"/>
</dbReference>
<sequence length="579" mass="67160">MSAKNLEERLTNILGRDDAVVVSISGKWGVGKTYFWNEFKDKLTSKKITSWYKFNKKSTGQKTAYISLFGKEKISDIRTDIFLQVISKGGYALENLKKLLKGIKVPYINTSALITLLDNKDFKDVIVCFDDFERLSSSIKLEEVLGLISELKEQKNCKVVMILNEGELESNNKETFAKYKEKLIDYEFDYNPKPSESLDILKSKLATFTDYPLEDYLTRHKINNIRIIDRIINALNDFSFIQPYIKDAPEVTTEIVGSIIEIAAINAQVSSFSDFIEYVCKRSLSLELEETDKFIEDKRFEELLSLIDGDDFSRAYFLQSDVASELIKYCQTSLVNEESFIRIVEPRVENQRLYSVHRDIGVKQNKHLYDMSYGIDVHISDLRKILEKERSGIIITGSVSPPPKVFLDNIQTLEDLDSKNKEKYHDFAIECLKEFIQGNLDWMKNAGFDDPQKILDFDVKLSDFYKECIENNHQEAVNSIEKIIILMRDEENCDYEQRAKHLSQLSQEKIKQHMLDNAEYLKGIHKFLYSYGHRTEFAIYVKNVVSVLRELSRSKNKNHAHKALKIVNNLEEDNKISKP</sequence>
<reference evidence="2 3" key="1">
    <citation type="submission" date="2020-05" db="EMBL/GenBank/DDBJ databases">
        <authorList>
            <person name="Petersen J."/>
            <person name="Sayavedra L."/>
        </authorList>
    </citation>
    <scope>NUCLEOTIDE SEQUENCE [LARGE SCALE GENOMIC DNA]</scope>
    <source>
        <strain evidence="2">B thermophilus SOXS</strain>
    </source>
</reference>
<dbReference type="Proteomes" id="UP000643672">
    <property type="component" value="Unassembled WGS sequence"/>
</dbReference>
<comment type="caution">
    <text evidence="2">The sequence shown here is derived from an EMBL/GenBank/DDBJ whole genome shotgun (WGS) entry which is preliminary data.</text>
</comment>
<dbReference type="RefSeq" id="WP_202763081.1">
    <property type="nucleotide sequence ID" value="NZ_CAESAQ020000060.1"/>
</dbReference>
<dbReference type="InterPro" id="IPR011646">
    <property type="entry name" value="KAP_P-loop"/>
</dbReference>
<proteinExistence type="predicted"/>
<name>A0A8H8XCZ7_9GAMM</name>
<dbReference type="EMBL" id="CAESAQ020000060">
    <property type="protein sequence ID" value="CAB5500543.1"/>
    <property type="molecule type" value="Genomic_DNA"/>
</dbReference>
<dbReference type="Pfam" id="PF07693">
    <property type="entry name" value="KAP_NTPase"/>
    <property type="match status" value="1"/>
</dbReference>